<evidence type="ECO:0000313" key="3">
    <source>
        <dbReference type="EMBL" id="KAL2916658.1"/>
    </source>
</evidence>
<feature type="region of interest" description="Disordered" evidence="2">
    <location>
        <begin position="1"/>
        <end position="66"/>
    </location>
</feature>
<proteinExistence type="predicted"/>
<name>A0ABR4NAU4_9FUNG</name>
<feature type="compositionally biased region" description="Basic and acidic residues" evidence="2">
    <location>
        <begin position="33"/>
        <end position="42"/>
    </location>
</feature>
<reference evidence="3 4" key="1">
    <citation type="submission" date="2023-09" db="EMBL/GenBank/DDBJ databases">
        <title>Pangenome analysis of Batrachochytrium dendrobatidis and related Chytrids.</title>
        <authorList>
            <person name="Yacoub M.N."/>
            <person name="Stajich J.E."/>
            <person name="James T.Y."/>
        </authorList>
    </citation>
    <scope>NUCLEOTIDE SEQUENCE [LARGE SCALE GENOMIC DNA]</scope>
    <source>
        <strain evidence="3 4">JEL0888</strain>
    </source>
</reference>
<organism evidence="3 4">
    <name type="scientific">Polyrhizophydium stewartii</name>
    <dbReference type="NCBI Taxonomy" id="2732419"/>
    <lineage>
        <taxon>Eukaryota</taxon>
        <taxon>Fungi</taxon>
        <taxon>Fungi incertae sedis</taxon>
        <taxon>Chytridiomycota</taxon>
        <taxon>Chytridiomycota incertae sedis</taxon>
        <taxon>Chytridiomycetes</taxon>
        <taxon>Rhizophydiales</taxon>
        <taxon>Rhizophydiales incertae sedis</taxon>
        <taxon>Polyrhizophydium</taxon>
    </lineage>
</organism>
<gene>
    <name evidence="3" type="ORF">HK105_203772</name>
</gene>
<dbReference type="EMBL" id="JADGIZ020000015">
    <property type="protein sequence ID" value="KAL2916658.1"/>
    <property type="molecule type" value="Genomic_DNA"/>
</dbReference>
<feature type="region of interest" description="Disordered" evidence="2">
    <location>
        <begin position="309"/>
        <end position="333"/>
    </location>
</feature>
<protein>
    <submittedName>
        <fullName evidence="3">Uncharacterized protein</fullName>
    </submittedName>
</protein>
<feature type="region of interest" description="Disordered" evidence="2">
    <location>
        <begin position="170"/>
        <end position="214"/>
    </location>
</feature>
<feature type="coiled-coil region" evidence="1">
    <location>
        <begin position="82"/>
        <end position="123"/>
    </location>
</feature>
<feature type="coiled-coil region" evidence="1">
    <location>
        <begin position="214"/>
        <end position="290"/>
    </location>
</feature>
<keyword evidence="1" id="KW-0175">Coiled coil</keyword>
<accession>A0ABR4NAU4</accession>
<evidence type="ECO:0000313" key="4">
    <source>
        <dbReference type="Proteomes" id="UP001527925"/>
    </source>
</evidence>
<comment type="caution">
    <text evidence="3">The sequence shown here is derived from an EMBL/GenBank/DDBJ whole genome shotgun (WGS) entry which is preliminary data.</text>
</comment>
<evidence type="ECO:0000256" key="2">
    <source>
        <dbReference type="SAM" id="MobiDB-lite"/>
    </source>
</evidence>
<feature type="compositionally biased region" description="Basic and acidic residues" evidence="2">
    <location>
        <begin position="1"/>
        <end position="10"/>
    </location>
</feature>
<feature type="compositionally biased region" description="Low complexity" evidence="2">
    <location>
        <begin position="52"/>
        <end position="66"/>
    </location>
</feature>
<evidence type="ECO:0000256" key="1">
    <source>
        <dbReference type="SAM" id="Coils"/>
    </source>
</evidence>
<keyword evidence="4" id="KW-1185">Reference proteome</keyword>
<sequence>MPDEVAEHRAISLARTESFKRPLSPRRTPSRVRRADADCPRDDDADTDGPRGRSATPLAPDAHDPAALLEAQHYEMLDANARLQKAKEMDRLRAEADAAEAQKAETLEQAALLERQLALARRDFAHLAADLDAERASAARDRDASDAARADAVKAIAELSMQLAALRNASTASPLPSPETGSDGPALTLSADGVATLGPRTPSPMPGAPSEEHVQALRKQLAEARATINMALRDSEEHRDKAEALADQLAHKSHEIKRLNAEIESLLMQVRTMQEQNEMLENALEAQNIQQPAPKSAVPDHEQDTMLDGATSVSRRPSKPPQRASSLKSLQRLMPAQSSSVSLALELAEMDTNAKLAQAVKKLQRENVSLVRSLVATLESVSRIK</sequence>
<dbReference type="Proteomes" id="UP001527925">
    <property type="component" value="Unassembled WGS sequence"/>
</dbReference>